<dbReference type="InterPro" id="IPR002099">
    <property type="entry name" value="MutL/Mlh/PMS"/>
</dbReference>
<dbReference type="FunFam" id="3.30.565.10:FF:000017">
    <property type="entry name" value="PMS1 homolog 1, mismatch repair system component"/>
    <property type="match status" value="1"/>
</dbReference>
<keyword evidence="6" id="KW-1185">Reference proteome</keyword>
<protein>
    <recommendedName>
        <fullName evidence="4">DNA mismatch repair protein S5 domain-containing protein</fullName>
    </recommendedName>
</protein>
<dbReference type="InterPro" id="IPR038973">
    <property type="entry name" value="MutL/Mlh/Pms-like"/>
</dbReference>
<accession>A0AAN7B773</accession>
<dbReference type="SUPFAM" id="SSF55874">
    <property type="entry name" value="ATPase domain of HSP90 chaperone/DNA topoisomerase II/histidine kinase"/>
    <property type="match status" value="1"/>
</dbReference>
<dbReference type="Gene3D" id="3.30.230.10">
    <property type="match status" value="1"/>
</dbReference>
<evidence type="ECO:0000256" key="1">
    <source>
        <dbReference type="ARBA" id="ARBA00006082"/>
    </source>
</evidence>
<dbReference type="InterPro" id="IPR036890">
    <property type="entry name" value="HATPase_C_sf"/>
</dbReference>
<sequence length="882" mass="96771">MPISRLPEATARELGSTLAVSTPVSVVKELLDNSLDAGATFVDIIISFDTLDRIEVRDNGHGISTDDLDLLGRSGCTSKITTFEDVMSLGGKSLGFRGVALASINAVAEVTLTTKTAKDPVATILQLSPGGGIATRRHVSAPAGTTVHVAKLFSRTPVREKVVLRDSKKNLITMKELLQAYALARPHAKLHFRVIRGDQTIPWSYTPKPQGDMKDTIVQLFGTELASSCAERSSPVNQESPTVNDRRSSLIFEAYLPHSFADAIRISKRPFFSVDSRPVSTTRGTLKKLYDIFKMHLSRAMSSSGLTELAKSPFIRLNIRCEPQSYDPNIEPSKDDVLFRDESYIINKFEEFMLSVYPTSPETQAEVILLTPSSTDPQQRNAPLVPTELPRESEFEGARIKSGFTQVNPGAACKGYPSPDVGRRQEKTDHTHSAVPPTQAPSSSMTSQLSSAPTINQEAIREDRRLNRNLTPSDFSEMGGPRLHVDQRGPSSVALPTRFGSSEQSPCTRPAAIPGIPDHPNGEIMVRGGNIRPPEGDITAPAGDIRNSIELMDQPTRPPMPLPLRPYPEQIQPTSSIRTGGAQTLPNLQDQPFVVDMSACFVDSDDEESVPRVFAPHPNHHLMGGDKRRGHDDIEREDPLEGLNPWSIAKLTASRRGPHRPLPHPLPRPVIEERETVGMGERTRQPLPPKAASHQRQQCTSNFKVPSLKPPFKVPGGPYKKPTFSQPPSRGPKQPMVQTTLSRFRAPGHPGHAPVGADEGPRDSMSQPICSQPAGTLARLPKEDPRSYLLGDEQAVGNNPQRKLRRCKTDLLPLEKTPVGFETHRLRLTLKLKTQDLARMIHMVSDVDDYSGEGKIGRGLYDNIDTESLQSLISRATAMLGE</sequence>
<reference evidence="5" key="1">
    <citation type="journal article" date="2023" name="Mol. Phylogenet. Evol.">
        <title>Genome-scale phylogeny and comparative genomics of the fungal order Sordariales.</title>
        <authorList>
            <person name="Hensen N."/>
            <person name="Bonometti L."/>
            <person name="Westerberg I."/>
            <person name="Brannstrom I.O."/>
            <person name="Guillou S."/>
            <person name="Cros-Aarteil S."/>
            <person name="Calhoun S."/>
            <person name="Haridas S."/>
            <person name="Kuo A."/>
            <person name="Mondo S."/>
            <person name="Pangilinan J."/>
            <person name="Riley R."/>
            <person name="LaButti K."/>
            <person name="Andreopoulos B."/>
            <person name="Lipzen A."/>
            <person name="Chen C."/>
            <person name="Yan M."/>
            <person name="Daum C."/>
            <person name="Ng V."/>
            <person name="Clum A."/>
            <person name="Steindorff A."/>
            <person name="Ohm R.A."/>
            <person name="Martin F."/>
            <person name="Silar P."/>
            <person name="Natvig D.O."/>
            <person name="Lalanne C."/>
            <person name="Gautier V."/>
            <person name="Ament-Velasquez S.L."/>
            <person name="Kruys A."/>
            <person name="Hutchinson M.I."/>
            <person name="Powell A.J."/>
            <person name="Barry K."/>
            <person name="Miller A.N."/>
            <person name="Grigoriev I.V."/>
            <person name="Debuchy R."/>
            <person name="Gladieux P."/>
            <person name="Hiltunen Thoren M."/>
            <person name="Johannesson H."/>
        </authorList>
    </citation>
    <scope>NUCLEOTIDE SEQUENCE</scope>
    <source>
        <strain evidence="5">PSN293</strain>
    </source>
</reference>
<evidence type="ECO:0000256" key="3">
    <source>
        <dbReference type="SAM" id="MobiDB-lite"/>
    </source>
</evidence>
<evidence type="ECO:0000256" key="2">
    <source>
        <dbReference type="ARBA" id="ARBA00022763"/>
    </source>
</evidence>
<keyword evidence="2" id="KW-0227">DNA damage</keyword>
<dbReference type="GO" id="GO:0030983">
    <property type="term" value="F:mismatched DNA binding"/>
    <property type="evidence" value="ECO:0007669"/>
    <property type="project" value="InterPro"/>
</dbReference>
<evidence type="ECO:0000259" key="4">
    <source>
        <dbReference type="SMART" id="SM01340"/>
    </source>
</evidence>
<name>A0AAN7B773_9PEZI</name>
<comment type="caution">
    <text evidence="5">The sequence shown here is derived from an EMBL/GenBank/DDBJ whole genome shotgun (WGS) entry which is preliminary data.</text>
</comment>
<organism evidence="5 6">
    <name type="scientific">Rhypophila decipiens</name>
    <dbReference type="NCBI Taxonomy" id="261697"/>
    <lineage>
        <taxon>Eukaryota</taxon>
        <taxon>Fungi</taxon>
        <taxon>Dikarya</taxon>
        <taxon>Ascomycota</taxon>
        <taxon>Pezizomycotina</taxon>
        <taxon>Sordariomycetes</taxon>
        <taxon>Sordariomycetidae</taxon>
        <taxon>Sordariales</taxon>
        <taxon>Naviculisporaceae</taxon>
        <taxon>Rhypophila</taxon>
    </lineage>
</organism>
<dbReference type="AlphaFoldDB" id="A0AAN7B773"/>
<comment type="similarity">
    <text evidence="1">Belongs to the DNA mismatch repair MutL/HexB family.</text>
</comment>
<dbReference type="GO" id="GO:0005524">
    <property type="term" value="F:ATP binding"/>
    <property type="evidence" value="ECO:0007669"/>
    <property type="project" value="InterPro"/>
</dbReference>
<feature type="region of interest" description="Disordered" evidence="3">
    <location>
        <begin position="409"/>
        <end position="520"/>
    </location>
</feature>
<dbReference type="InterPro" id="IPR014721">
    <property type="entry name" value="Ribsml_uS5_D2-typ_fold_subgr"/>
</dbReference>
<proteinExistence type="inferred from homology"/>
<evidence type="ECO:0000313" key="5">
    <source>
        <dbReference type="EMBL" id="KAK4212844.1"/>
    </source>
</evidence>
<dbReference type="NCBIfam" id="TIGR00585">
    <property type="entry name" value="mutl"/>
    <property type="match status" value="1"/>
</dbReference>
<dbReference type="GO" id="GO:0016887">
    <property type="term" value="F:ATP hydrolysis activity"/>
    <property type="evidence" value="ECO:0007669"/>
    <property type="project" value="InterPro"/>
</dbReference>
<dbReference type="SUPFAM" id="SSF54211">
    <property type="entry name" value="Ribosomal protein S5 domain 2-like"/>
    <property type="match status" value="1"/>
</dbReference>
<feature type="domain" description="DNA mismatch repair protein S5" evidence="4">
    <location>
        <begin position="217"/>
        <end position="354"/>
    </location>
</feature>
<dbReference type="PANTHER" id="PTHR10073:SF41">
    <property type="entry name" value="MISMATCH REPAIR PROTEIN, PUTATIVE (AFU_ORTHOLOGUE AFUA_8G05820)-RELATED"/>
    <property type="match status" value="1"/>
</dbReference>
<dbReference type="InterPro" id="IPR020568">
    <property type="entry name" value="Ribosomal_Su5_D2-typ_SF"/>
</dbReference>
<dbReference type="Proteomes" id="UP001301769">
    <property type="component" value="Unassembled WGS sequence"/>
</dbReference>
<feature type="compositionally biased region" description="Polar residues" evidence="3">
    <location>
        <begin position="440"/>
        <end position="457"/>
    </location>
</feature>
<dbReference type="PANTHER" id="PTHR10073">
    <property type="entry name" value="DNA MISMATCH REPAIR PROTEIN MLH, PMS, MUTL"/>
    <property type="match status" value="1"/>
</dbReference>
<dbReference type="InterPro" id="IPR013507">
    <property type="entry name" value="DNA_mismatch_S5_2-like"/>
</dbReference>
<evidence type="ECO:0000313" key="6">
    <source>
        <dbReference type="Proteomes" id="UP001301769"/>
    </source>
</evidence>
<dbReference type="GO" id="GO:0140664">
    <property type="term" value="F:ATP-dependent DNA damage sensor activity"/>
    <property type="evidence" value="ECO:0007669"/>
    <property type="project" value="InterPro"/>
</dbReference>
<gene>
    <name evidence="5" type="ORF">QBC37DRAFT_186220</name>
</gene>
<dbReference type="SMART" id="SM01340">
    <property type="entry name" value="DNA_mis_repair"/>
    <property type="match status" value="1"/>
</dbReference>
<reference evidence="5" key="2">
    <citation type="submission" date="2023-05" db="EMBL/GenBank/DDBJ databases">
        <authorList>
            <consortium name="Lawrence Berkeley National Laboratory"/>
            <person name="Steindorff A."/>
            <person name="Hensen N."/>
            <person name="Bonometti L."/>
            <person name="Westerberg I."/>
            <person name="Brannstrom I.O."/>
            <person name="Guillou S."/>
            <person name="Cros-Aarteil S."/>
            <person name="Calhoun S."/>
            <person name="Haridas S."/>
            <person name="Kuo A."/>
            <person name="Mondo S."/>
            <person name="Pangilinan J."/>
            <person name="Riley R."/>
            <person name="Labutti K."/>
            <person name="Andreopoulos B."/>
            <person name="Lipzen A."/>
            <person name="Chen C."/>
            <person name="Yanf M."/>
            <person name="Daum C."/>
            <person name="Ng V."/>
            <person name="Clum A."/>
            <person name="Ohm R."/>
            <person name="Martin F."/>
            <person name="Silar P."/>
            <person name="Natvig D."/>
            <person name="Lalanne C."/>
            <person name="Gautier V."/>
            <person name="Ament-Velasquez S.L."/>
            <person name="Kruys A."/>
            <person name="Hutchinson M.I."/>
            <person name="Powell A.J."/>
            <person name="Barry K."/>
            <person name="Miller A.N."/>
            <person name="Grigoriev I.V."/>
            <person name="Debuchy R."/>
            <person name="Gladieux P."/>
            <person name="Thoren M.H."/>
            <person name="Johannesson H."/>
        </authorList>
    </citation>
    <scope>NUCLEOTIDE SEQUENCE</scope>
    <source>
        <strain evidence="5">PSN293</strain>
    </source>
</reference>
<dbReference type="GO" id="GO:0006298">
    <property type="term" value="P:mismatch repair"/>
    <property type="evidence" value="ECO:0007669"/>
    <property type="project" value="InterPro"/>
</dbReference>
<dbReference type="Gene3D" id="3.30.565.10">
    <property type="entry name" value="Histidine kinase-like ATPase, C-terminal domain"/>
    <property type="match status" value="1"/>
</dbReference>
<feature type="region of interest" description="Disordered" evidence="3">
    <location>
        <begin position="681"/>
        <end position="766"/>
    </location>
</feature>
<dbReference type="CDD" id="cd16926">
    <property type="entry name" value="HATPase_MutL-MLH-PMS-like"/>
    <property type="match status" value="1"/>
</dbReference>
<dbReference type="GO" id="GO:0032389">
    <property type="term" value="C:MutLalpha complex"/>
    <property type="evidence" value="ECO:0007669"/>
    <property type="project" value="TreeGrafter"/>
</dbReference>
<dbReference type="Pfam" id="PF01119">
    <property type="entry name" value="DNA_mis_repair"/>
    <property type="match status" value="1"/>
</dbReference>
<feature type="compositionally biased region" description="Polar residues" evidence="3">
    <location>
        <begin position="694"/>
        <end position="704"/>
    </location>
</feature>
<dbReference type="Pfam" id="PF13589">
    <property type="entry name" value="HATPase_c_3"/>
    <property type="match status" value="1"/>
</dbReference>
<dbReference type="GO" id="GO:0061982">
    <property type="term" value="P:meiosis I cell cycle process"/>
    <property type="evidence" value="ECO:0007669"/>
    <property type="project" value="UniProtKB-ARBA"/>
</dbReference>
<dbReference type="EMBL" id="MU858120">
    <property type="protein sequence ID" value="KAK4212844.1"/>
    <property type="molecule type" value="Genomic_DNA"/>
</dbReference>
<feature type="compositionally biased region" description="Basic and acidic residues" evidence="3">
    <location>
        <begin position="421"/>
        <end position="432"/>
    </location>
</feature>